<name>A0A3B0UTD4_9ZZZZ</name>
<keyword evidence="1" id="KW-0472">Membrane</keyword>
<accession>A0A3B0UTD4</accession>
<feature type="transmembrane region" description="Helical" evidence="1">
    <location>
        <begin position="21"/>
        <end position="44"/>
    </location>
</feature>
<evidence type="ECO:0000256" key="1">
    <source>
        <dbReference type="SAM" id="Phobius"/>
    </source>
</evidence>
<keyword evidence="1" id="KW-1133">Transmembrane helix</keyword>
<organism evidence="2">
    <name type="scientific">hydrothermal vent metagenome</name>
    <dbReference type="NCBI Taxonomy" id="652676"/>
    <lineage>
        <taxon>unclassified sequences</taxon>
        <taxon>metagenomes</taxon>
        <taxon>ecological metagenomes</taxon>
    </lineage>
</organism>
<dbReference type="EMBL" id="UOEY01000006">
    <property type="protein sequence ID" value="VAW34361.1"/>
    <property type="molecule type" value="Genomic_DNA"/>
</dbReference>
<gene>
    <name evidence="2" type="ORF">MNBD_DELTA04-1225</name>
</gene>
<protein>
    <submittedName>
        <fullName evidence="2">Uncharacterized protein</fullName>
    </submittedName>
</protein>
<proteinExistence type="predicted"/>
<keyword evidence="1" id="KW-0812">Transmembrane</keyword>
<reference evidence="2" key="1">
    <citation type="submission" date="2018-06" db="EMBL/GenBank/DDBJ databases">
        <authorList>
            <person name="Zhirakovskaya E."/>
        </authorList>
    </citation>
    <scope>NUCLEOTIDE SEQUENCE</scope>
</reference>
<dbReference type="AlphaFoldDB" id="A0A3B0UTD4"/>
<sequence>MLPATSSQDVTDLGFKPETKLGWRGLGLLTLVTASVLIIVYVRLTKQEEKFVRQEFGWVYNDD</sequence>
<evidence type="ECO:0000313" key="2">
    <source>
        <dbReference type="EMBL" id="VAW34361.1"/>
    </source>
</evidence>